<keyword evidence="10" id="KW-0520">NAD</keyword>
<evidence type="ECO:0000256" key="15">
    <source>
        <dbReference type="SAM" id="MobiDB-lite"/>
    </source>
</evidence>
<keyword evidence="5" id="KW-0679">Respiratory chain</keyword>
<dbReference type="InterPro" id="IPR018393">
    <property type="entry name" value="NADHpl_OxRdtase_5_subgr"/>
</dbReference>
<feature type="transmembrane region" description="Helical" evidence="16">
    <location>
        <begin position="258"/>
        <end position="280"/>
    </location>
</feature>
<evidence type="ECO:0000256" key="7">
    <source>
        <dbReference type="ARBA" id="ARBA00022967"/>
    </source>
</evidence>
<dbReference type="GO" id="GO:0012505">
    <property type="term" value="C:endomembrane system"/>
    <property type="evidence" value="ECO:0007669"/>
    <property type="project" value="UniProtKB-SubCell"/>
</dbReference>
<keyword evidence="9 16" id="KW-1133">Transmembrane helix</keyword>
<feature type="domain" description="NADH:quinone oxidoreductase/Mrp antiporter transmembrane" evidence="17">
    <location>
        <begin position="133"/>
        <end position="429"/>
    </location>
</feature>
<reference evidence="20" key="1">
    <citation type="journal article" date="2014" name="Int. J. Syst. Evol. Microbiol.">
        <title>Complete genome sequence of Corynebacterium casei LMG S-19264T (=DSM 44701T), isolated from a smear-ripened cheese.</title>
        <authorList>
            <consortium name="US DOE Joint Genome Institute (JGI-PGF)"/>
            <person name="Walter F."/>
            <person name="Albersmeier A."/>
            <person name="Kalinowski J."/>
            <person name="Ruckert C."/>
        </authorList>
    </citation>
    <scope>NUCLEOTIDE SEQUENCE</scope>
    <source>
        <strain evidence="20">KCTC 32255</strain>
    </source>
</reference>
<dbReference type="Pfam" id="PF00662">
    <property type="entry name" value="Proton_antipo_N"/>
    <property type="match status" value="1"/>
</dbReference>
<feature type="transmembrane region" description="Helical" evidence="16">
    <location>
        <begin position="6"/>
        <end position="25"/>
    </location>
</feature>
<dbReference type="Gene3D" id="1.20.5.2700">
    <property type="match status" value="1"/>
</dbReference>
<evidence type="ECO:0000256" key="12">
    <source>
        <dbReference type="ARBA" id="ARBA00023136"/>
    </source>
</evidence>
<dbReference type="NCBIfam" id="TIGR01974">
    <property type="entry name" value="NDH_I_L"/>
    <property type="match status" value="1"/>
</dbReference>
<dbReference type="Pfam" id="PF00361">
    <property type="entry name" value="Proton_antipo_M"/>
    <property type="match status" value="1"/>
</dbReference>
<keyword evidence="6 14" id="KW-0812">Transmembrane</keyword>
<name>A0A918PBP4_9SPHN</name>
<feature type="region of interest" description="Disordered" evidence="15">
    <location>
        <begin position="469"/>
        <end position="496"/>
    </location>
</feature>
<sequence>MHPILFIVFLPLLAAIIAGLGNKQLGKVPAKVLTTGALFISCALSWPIFLGFVAGAGEVTVVPVLKWVQSGSLSFDWALRVDTLTAVMLVVITSVSALVHLYSWGYMDEEPDQPRFFAYLSLFTFAMLMLVTADNLVQMFFGWEGVGLASYLLIGFWFRKPSAGAAAIKAFVVNRVGDLGFMLGIFGIYLVFNTVSIPEILAAAPGMKGTTIGFLGHRWDTLTVLCICLFIGAMGKSAQLGLHTWLPDAMEGPTPVSALIHAATMVTAGVFMVCRLSPLFETSETAMHVVAFVGAITCFFAATVGCTQWDIKRVIAYSTCSQLGYMFFAAGVGAYGAAMFHLFTHAFFKALLFLGAGSVIHAMHHEQDMRFYGGLRKHIPITFWAMTAGTLAITGVGVAGFIGFAGFHSKDAVLEAAFGSGSSVGQFAFWMGILAALMTSFYSWRLAFLTFFGKPRWASSEHIQHAVHDAHGHGDHGHDDHAHGHDDHHCHADHGDGTAGYHPHESPLVMLIPLIVLSIGAVAAGFTFQHAFISEGAGEFWKGALVFHEHLIHAMHGVPTWVKWAPFTVMSLGLLTAWYGYVKNLSFPAMVVEQIGPVYTFVYRKWMFDELYHYAFVVPAFWLGKVFWKVVDIGIVDRFGPDGAAWTVSKGSVYAQKVQSGYLYSYALVMLLGLVGAISWVIAG</sequence>
<feature type="transmembrane region" description="Helical" evidence="16">
    <location>
        <begin position="77"/>
        <end position="104"/>
    </location>
</feature>
<feature type="domain" description="NADH-Ubiquinone oxidoreductase (complex I) chain 5 N-terminal" evidence="18">
    <location>
        <begin position="67"/>
        <end position="117"/>
    </location>
</feature>
<comment type="catalytic activity">
    <reaction evidence="13">
        <text>a ubiquinone + NADH + 5 H(+)(in) = a ubiquinol + NAD(+) + 4 H(+)(out)</text>
        <dbReference type="Rhea" id="RHEA:29091"/>
        <dbReference type="Rhea" id="RHEA-COMP:9565"/>
        <dbReference type="Rhea" id="RHEA-COMP:9566"/>
        <dbReference type="ChEBI" id="CHEBI:15378"/>
        <dbReference type="ChEBI" id="CHEBI:16389"/>
        <dbReference type="ChEBI" id="CHEBI:17976"/>
        <dbReference type="ChEBI" id="CHEBI:57540"/>
        <dbReference type="ChEBI" id="CHEBI:57945"/>
        <dbReference type="EC" id="7.1.1.2"/>
    </reaction>
</comment>
<dbReference type="GO" id="GO:0015990">
    <property type="term" value="P:electron transport coupled proton transport"/>
    <property type="evidence" value="ECO:0007669"/>
    <property type="project" value="TreeGrafter"/>
</dbReference>
<evidence type="ECO:0000256" key="2">
    <source>
        <dbReference type="ARBA" id="ARBA00012944"/>
    </source>
</evidence>
<evidence type="ECO:0000256" key="9">
    <source>
        <dbReference type="ARBA" id="ARBA00022989"/>
    </source>
</evidence>
<dbReference type="PRINTS" id="PR01434">
    <property type="entry name" value="NADHDHGNASE5"/>
</dbReference>
<proteinExistence type="predicted"/>
<evidence type="ECO:0000256" key="11">
    <source>
        <dbReference type="ARBA" id="ARBA00023075"/>
    </source>
</evidence>
<dbReference type="InterPro" id="IPR001750">
    <property type="entry name" value="ND/Mrp_TM"/>
</dbReference>
<dbReference type="GO" id="GO:0003954">
    <property type="term" value="F:NADH dehydrogenase activity"/>
    <property type="evidence" value="ECO:0007669"/>
    <property type="project" value="TreeGrafter"/>
</dbReference>
<comment type="caution">
    <text evidence="20">The sequence shown here is derived from an EMBL/GenBank/DDBJ whole genome shotgun (WGS) entry which is preliminary data.</text>
</comment>
<dbReference type="PRINTS" id="PR01435">
    <property type="entry name" value="NPOXDRDTASE5"/>
</dbReference>
<evidence type="ECO:0000256" key="13">
    <source>
        <dbReference type="ARBA" id="ARBA00049551"/>
    </source>
</evidence>
<dbReference type="InterPro" id="IPR001516">
    <property type="entry name" value="Proton_antipo_N"/>
</dbReference>
<keyword evidence="11" id="KW-0830">Ubiquinone</keyword>
<evidence type="ECO:0000313" key="20">
    <source>
        <dbReference type="EMBL" id="GGY96298.1"/>
    </source>
</evidence>
<evidence type="ECO:0000256" key="8">
    <source>
        <dbReference type="ARBA" id="ARBA00022982"/>
    </source>
</evidence>
<feature type="transmembrane region" description="Helical" evidence="16">
    <location>
        <begin position="611"/>
        <end position="628"/>
    </location>
</feature>
<feature type="transmembrane region" description="Helical" evidence="16">
    <location>
        <begin position="383"/>
        <end position="407"/>
    </location>
</feature>
<dbReference type="EMBL" id="BMZA01000002">
    <property type="protein sequence ID" value="GGY96298.1"/>
    <property type="molecule type" value="Genomic_DNA"/>
</dbReference>
<feature type="transmembrane region" description="Helical" evidence="16">
    <location>
        <begin position="222"/>
        <end position="246"/>
    </location>
</feature>
<evidence type="ECO:0000313" key="21">
    <source>
        <dbReference type="Proteomes" id="UP000648075"/>
    </source>
</evidence>
<dbReference type="InterPro" id="IPR010934">
    <property type="entry name" value="NADH_DH_su5_C"/>
</dbReference>
<dbReference type="NCBIfam" id="NF005141">
    <property type="entry name" value="PRK06590.1"/>
    <property type="match status" value="1"/>
</dbReference>
<evidence type="ECO:0000256" key="6">
    <source>
        <dbReference type="ARBA" id="ARBA00022692"/>
    </source>
</evidence>
<evidence type="ECO:0000256" key="1">
    <source>
        <dbReference type="ARBA" id="ARBA00004127"/>
    </source>
</evidence>
<evidence type="ECO:0000259" key="17">
    <source>
        <dbReference type="Pfam" id="PF00361"/>
    </source>
</evidence>
<feature type="transmembrane region" description="Helical" evidence="16">
    <location>
        <begin position="179"/>
        <end position="202"/>
    </location>
</feature>
<evidence type="ECO:0000256" key="16">
    <source>
        <dbReference type="SAM" id="Phobius"/>
    </source>
</evidence>
<evidence type="ECO:0000256" key="5">
    <source>
        <dbReference type="ARBA" id="ARBA00022660"/>
    </source>
</evidence>
<dbReference type="EC" id="7.1.1.2" evidence="2"/>
<keyword evidence="7" id="KW-1278">Translocase</keyword>
<feature type="transmembrane region" description="Helical" evidence="16">
    <location>
        <begin position="139"/>
        <end position="158"/>
    </location>
</feature>
<feature type="transmembrane region" description="Helical" evidence="16">
    <location>
        <begin position="663"/>
        <end position="683"/>
    </location>
</feature>
<protein>
    <recommendedName>
        <fullName evidence="3">NADH-ubiquinone oxidoreductase chain 5</fullName>
        <ecNumber evidence="2">7.1.1.2</ecNumber>
    </recommendedName>
</protein>
<evidence type="ECO:0000256" key="14">
    <source>
        <dbReference type="RuleBase" id="RU000320"/>
    </source>
</evidence>
<evidence type="ECO:0000256" key="4">
    <source>
        <dbReference type="ARBA" id="ARBA00022448"/>
    </source>
</evidence>
<accession>A0A918PBP4</accession>
<dbReference type="Pfam" id="PF06455">
    <property type="entry name" value="NADH5_C"/>
    <property type="match status" value="1"/>
</dbReference>
<comment type="subcellular location">
    <subcellularLocation>
        <location evidence="1">Endomembrane system</location>
        <topology evidence="1">Multi-pass membrane protein</topology>
    </subcellularLocation>
    <subcellularLocation>
        <location evidence="14">Membrane</location>
        <topology evidence="14">Multi-pass membrane protein</topology>
    </subcellularLocation>
</comment>
<feature type="transmembrane region" description="Helical" evidence="16">
    <location>
        <begin position="508"/>
        <end position="532"/>
    </location>
</feature>
<dbReference type="InterPro" id="IPR003945">
    <property type="entry name" value="NU5C-like"/>
</dbReference>
<gene>
    <name evidence="20" type="primary">nuoL</name>
    <name evidence="20" type="ORF">GCM10011614_08860</name>
</gene>
<feature type="transmembrane region" description="Helical" evidence="16">
    <location>
        <begin position="342"/>
        <end position="362"/>
    </location>
</feature>
<dbReference type="Proteomes" id="UP000648075">
    <property type="component" value="Unassembled WGS sequence"/>
</dbReference>
<dbReference type="PANTHER" id="PTHR42829">
    <property type="entry name" value="NADH-UBIQUINONE OXIDOREDUCTASE CHAIN 5"/>
    <property type="match status" value="1"/>
</dbReference>
<keyword evidence="8" id="KW-0249">Electron transport</keyword>
<feature type="transmembrane region" description="Helical" evidence="16">
    <location>
        <begin position="314"/>
        <end position="336"/>
    </location>
</feature>
<feature type="transmembrane region" description="Helical" evidence="16">
    <location>
        <begin position="37"/>
        <end position="57"/>
    </location>
</feature>
<keyword evidence="4" id="KW-0813">Transport</keyword>
<dbReference type="GO" id="GO:0016020">
    <property type="term" value="C:membrane"/>
    <property type="evidence" value="ECO:0007669"/>
    <property type="project" value="UniProtKB-SubCell"/>
</dbReference>
<dbReference type="GO" id="GO:0042773">
    <property type="term" value="P:ATP synthesis coupled electron transport"/>
    <property type="evidence" value="ECO:0007669"/>
    <property type="project" value="InterPro"/>
</dbReference>
<evidence type="ECO:0000259" key="18">
    <source>
        <dbReference type="Pfam" id="PF00662"/>
    </source>
</evidence>
<organism evidence="20 21">
    <name type="scientific">Novosphingobium colocasiae</name>
    <dbReference type="NCBI Taxonomy" id="1256513"/>
    <lineage>
        <taxon>Bacteria</taxon>
        <taxon>Pseudomonadati</taxon>
        <taxon>Pseudomonadota</taxon>
        <taxon>Alphaproteobacteria</taxon>
        <taxon>Sphingomonadales</taxon>
        <taxon>Sphingomonadaceae</taxon>
        <taxon>Novosphingobium</taxon>
    </lineage>
</organism>
<keyword evidence="12 16" id="KW-0472">Membrane</keyword>
<dbReference type="PANTHER" id="PTHR42829:SF2">
    <property type="entry name" value="NADH-UBIQUINONE OXIDOREDUCTASE CHAIN 5"/>
    <property type="match status" value="1"/>
</dbReference>
<evidence type="ECO:0000256" key="3">
    <source>
        <dbReference type="ARBA" id="ARBA00021096"/>
    </source>
</evidence>
<feature type="transmembrane region" description="Helical" evidence="16">
    <location>
        <begin position="286"/>
        <end position="307"/>
    </location>
</feature>
<feature type="transmembrane region" description="Helical" evidence="16">
    <location>
        <begin position="116"/>
        <end position="133"/>
    </location>
</feature>
<dbReference type="RefSeq" id="WP_189619917.1">
    <property type="nucleotide sequence ID" value="NZ_BMZA01000002.1"/>
</dbReference>
<reference evidence="20" key="2">
    <citation type="submission" date="2020-09" db="EMBL/GenBank/DDBJ databases">
        <authorList>
            <person name="Sun Q."/>
            <person name="Kim S."/>
        </authorList>
    </citation>
    <scope>NUCLEOTIDE SEQUENCE</scope>
    <source>
        <strain evidence="20">KCTC 32255</strain>
    </source>
</reference>
<feature type="domain" description="NADH dehydrogenase subunit 5 C-terminal" evidence="19">
    <location>
        <begin position="555"/>
        <end position="675"/>
    </location>
</feature>
<keyword evidence="21" id="KW-1185">Reference proteome</keyword>
<feature type="transmembrane region" description="Helical" evidence="16">
    <location>
        <begin position="564"/>
        <end position="582"/>
    </location>
</feature>
<dbReference type="GO" id="GO:0008137">
    <property type="term" value="F:NADH dehydrogenase (ubiquinone) activity"/>
    <property type="evidence" value="ECO:0007669"/>
    <property type="project" value="UniProtKB-EC"/>
</dbReference>
<feature type="transmembrane region" description="Helical" evidence="16">
    <location>
        <begin position="427"/>
        <end position="452"/>
    </location>
</feature>
<dbReference type="AlphaFoldDB" id="A0A918PBP4"/>
<evidence type="ECO:0000256" key="10">
    <source>
        <dbReference type="ARBA" id="ARBA00023027"/>
    </source>
</evidence>
<evidence type="ECO:0000259" key="19">
    <source>
        <dbReference type="Pfam" id="PF06455"/>
    </source>
</evidence>